<feature type="domain" description="AB hydrolase-1" evidence="1">
    <location>
        <begin position="20"/>
        <end position="242"/>
    </location>
</feature>
<dbReference type="EMBL" id="QMFY01000005">
    <property type="protein sequence ID" value="RAW00946.1"/>
    <property type="molecule type" value="Genomic_DNA"/>
</dbReference>
<dbReference type="OrthoDB" id="9780932at2"/>
<dbReference type="GO" id="GO:0046464">
    <property type="term" value="P:acylglycerol catabolic process"/>
    <property type="evidence" value="ECO:0007669"/>
    <property type="project" value="TreeGrafter"/>
</dbReference>
<dbReference type="PANTHER" id="PTHR43798:SF5">
    <property type="entry name" value="MONOACYLGLYCEROL LIPASE ABHD6"/>
    <property type="match status" value="1"/>
</dbReference>
<dbReference type="RefSeq" id="WP_112747102.1">
    <property type="nucleotide sequence ID" value="NZ_QMFY01000005.1"/>
</dbReference>
<dbReference type="SUPFAM" id="SSF53474">
    <property type="entry name" value="alpha/beta-Hydrolases"/>
    <property type="match status" value="1"/>
</dbReference>
<dbReference type="InterPro" id="IPR050266">
    <property type="entry name" value="AB_hydrolase_sf"/>
</dbReference>
<proteinExistence type="predicted"/>
<dbReference type="PANTHER" id="PTHR43798">
    <property type="entry name" value="MONOACYLGLYCEROL LIPASE"/>
    <property type="match status" value="1"/>
</dbReference>
<reference evidence="2 3" key="1">
    <citation type="submission" date="2018-06" db="EMBL/GenBank/DDBJ databases">
        <title>Chryseolinea flavus sp. nov., a member of the phylum Bacteroidetes isolated from soil.</title>
        <authorList>
            <person name="Li Y."/>
            <person name="Wang J."/>
        </authorList>
    </citation>
    <scope>NUCLEOTIDE SEQUENCE [LARGE SCALE GENOMIC DNA]</scope>
    <source>
        <strain evidence="2 3">SDU1-6</strain>
    </source>
</reference>
<dbReference type="GO" id="GO:0016020">
    <property type="term" value="C:membrane"/>
    <property type="evidence" value="ECO:0007669"/>
    <property type="project" value="TreeGrafter"/>
</dbReference>
<keyword evidence="3" id="KW-1185">Reference proteome</keyword>
<dbReference type="InterPro" id="IPR000073">
    <property type="entry name" value="AB_hydrolase_1"/>
</dbReference>
<accession>A0A364Y2G3</accession>
<dbReference type="Gene3D" id="3.40.50.1820">
    <property type="entry name" value="alpha/beta hydrolase"/>
    <property type="match status" value="1"/>
</dbReference>
<sequence length="258" mass="29244">MTTQNFNGHRFVDEGNGSTVVLVGGIFTHADFWKSSIDFLKVEHRVIIPLMPYYDVPFEYLSLKYFSKILHDFIYWRGLTDVTIVAHGVGAQVALLYNHFNPLNVRRLVLSGMNSAAKAAPRPEPSFLELADKRHVSSLVKEAFFDPRQVPMALVDSVYNTLQNIPRRLAVGALLRASQRIDLSNQLQHNRTPTLLVWGLDDKLTPPEHALHSYDILSHASLKFIKHCGHVPMVEQPAEFNQLVNDFIRVDVRSAVGY</sequence>
<dbReference type="GO" id="GO:0047372">
    <property type="term" value="F:monoacylglycerol lipase activity"/>
    <property type="evidence" value="ECO:0007669"/>
    <property type="project" value="TreeGrafter"/>
</dbReference>
<name>A0A364Y2G3_9BACT</name>
<gene>
    <name evidence="2" type="ORF">DQQ10_11950</name>
</gene>
<protein>
    <recommendedName>
        <fullName evidence="1">AB hydrolase-1 domain-containing protein</fullName>
    </recommendedName>
</protein>
<evidence type="ECO:0000259" key="1">
    <source>
        <dbReference type="Pfam" id="PF12697"/>
    </source>
</evidence>
<evidence type="ECO:0000313" key="3">
    <source>
        <dbReference type="Proteomes" id="UP000251889"/>
    </source>
</evidence>
<dbReference type="AlphaFoldDB" id="A0A364Y2G3"/>
<dbReference type="Pfam" id="PF12697">
    <property type="entry name" value="Abhydrolase_6"/>
    <property type="match status" value="1"/>
</dbReference>
<evidence type="ECO:0000313" key="2">
    <source>
        <dbReference type="EMBL" id="RAW00946.1"/>
    </source>
</evidence>
<comment type="caution">
    <text evidence="2">The sequence shown here is derived from an EMBL/GenBank/DDBJ whole genome shotgun (WGS) entry which is preliminary data.</text>
</comment>
<organism evidence="2 3">
    <name type="scientific">Pseudochryseolinea flava</name>
    <dbReference type="NCBI Taxonomy" id="2059302"/>
    <lineage>
        <taxon>Bacteria</taxon>
        <taxon>Pseudomonadati</taxon>
        <taxon>Bacteroidota</taxon>
        <taxon>Cytophagia</taxon>
        <taxon>Cytophagales</taxon>
        <taxon>Fulvivirgaceae</taxon>
        <taxon>Pseudochryseolinea</taxon>
    </lineage>
</organism>
<dbReference type="Proteomes" id="UP000251889">
    <property type="component" value="Unassembled WGS sequence"/>
</dbReference>
<dbReference type="InterPro" id="IPR029058">
    <property type="entry name" value="AB_hydrolase_fold"/>
</dbReference>